<name>A0A916U6E3_9HYPH</name>
<reference evidence="2" key="2">
    <citation type="submission" date="2020-09" db="EMBL/GenBank/DDBJ databases">
        <authorList>
            <person name="Sun Q."/>
            <person name="Zhou Y."/>
        </authorList>
    </citation>
    <scope>NUCLEOTIDE SEQUENCE</scope>
    <source>
        <strain evidence="2">CGMCC 1.12919</strain>
    </source>
</reference>
<evidence type="ECO:0000313" key="2">
    <source>
        <dbReference type="EMBL" id="GGC60406.1"/>
    </source>
</evidence>
<dbReference type="Proteomes" id="UP000637002">
    <property type="component" value="Unassembled WGS sequence"/>
</dbReference>
<evidence type="ECO:0000259" key="1">
    <source>
        <dbReference type="Pfam" id="PF00717"/>
    </source>
</evidence>
<dbReference type="InterPro" id="IPR036286">
    <property type="entry name" value="LexA/Signal_pep-like_sf"/>
</dbReference>
<keyword evidence="3" id="KW-1185">Reference proteome</keyword>
<sequence length="214" mass="23398">MSVDWIRRGLDKEGKTRSGLAAHMNWQPSAVTALLKGARQLKASEIPYIAEYLEVPSPLAVDAQHVAGPSPAPTGPIRPPSPPFGPRDLPVYAAVEGGPGEMVVSTDPIDHVPRPWYMGDVRDGFAVLVTGESMSPVYEPGDMVIINPRLPPLTNKKHIFVAETVLGEFKATVKQLVKATPVDWLVKQYNPQSEFALARRVWSKALRIVGKYEA</sequence>
<accession>A0A916U6E3</accession>
<comment type="caution">
    <text evidence="2">The sequence shown here is derived from an EMBL/GenBank/DDBJ whole genome shotgun (WGS) entry which is preliminary data.</text>
</comment>
<dbReference type="EMBL" id="BMGG01000003">
    <property type="protein sequence ID" value="GGC60406.1"/>
    <property type="molecule type" value="Genomic_DNA"/>
</dbReference>
<dbReference type="RefSeq" id="WP_188608897.1">
    <property type="nucleotide sequence ID" value="NZ_BMGG01000003.1"/>
</dbReference>
<dbReference type="InterPro" id="IPR001387">
    <property type="entry name" value="Cro/C1-type_HTH"/>
</dbReference>
<feature type="domain" description="Peptidase S24/S26A/S26B/S26C" evidence="1">
    <location>
        <begin position="90"/>
        <end position="211"/>
    </location>
</feature>
<protein>
    <submittedName>
        <fullName evidence="2">Repressor</fullName>
    </submittedName>
</protein>
<reference evidence="2" key="1">
    <citation type="journal article" date="2014" name="Int. J. Syst. Evol. Microbiol.">
        <title>Complete genome sequence of Corynebacterium casei LMG S-19264T (=DSM 44701T), isolated from a smear-ripened cheese.</title>
        <authorList>
            <consortium name="US DOE Joint Genome Institute (JGI-PGF)"/>
            <person name="Walter F."/>
            <person name="Albersmeier A."/>
            <person name="Kalinowski J."/>
            <person name="Ruckert C."/>
        </authorList>
    </citation>
    <scope>NUCLEOTIDE SEQUENCE</scope>
    <source>
        <strain evidence="2">CGMCC 1.12919</strain>
    </source>
</reference>
<dbReference type="CDD" id="cd00093">
    <property type="entry name" value="HTH_XRE"/>
    <property type="match status" value="1"/>
</dbReference>
<dbReference type="Pfam" id="PF00717">
    <property type="entry name" value="Peptidase_S24"/>
    <property type="match status" value="1"/>
</dbReference>
<dbReference type="AlphaFoldDB" id="A0A916U6E3"/>
<dbReference type="Gene3D" id="2.10.109.10">
    <property type="entry name" value="Umud Fragment, subunit A"/>
    <property type="match status" value="1"/>
</dbReference>
<proteinExistence type="predicted"/>
<evidence type="ECO:0000313" key="3">
    <source>
        <dbReference type="Proteomes" id="UP000637002"/>
    </source>
</evidence>
<dbReference type="CDD" id="cd06529">
    <property type="entry name" value="S24_LexA-like"/>
    <property type="match status" value="1"/>
</dbReference>
<gene>
    <name evidence="2" type="ORF">GCM10010994_18800</name>
</gene>
<dbReference type="InterPro" id="IPR039418">
    <property type="entry name" value="LexA-like"/>
</dbReference>
<dbReference type="SUPFAM" id="SSF51306">
    <property type="entry name" value="LexA/Signal peptidase"/>
    <property type="match status" value="1"/>
</dbReference>
<organism evidence="2 3">
    <name type="scientific">Chelatococcus reniformis</name>
    <dbReference type="NCBI Taxonomy" id="1494448"/>
    <lineage>
        <taxon>Bacteria</taxon>
        <taxon>Pseudomonadati</taxon>
        <taxon>Pseudomonadota</taxon>
        <taxon>Alphaproteobacteria</taxon>
        <taxon>Hyphomicrobiales</taxon>
        <taxon>Chelatococcaceae</taxon>
        <taxon>Chelatococcus</taxon>
    </lineage>
</organism>
<dbReference type="InterPro" id="IPR015927">
    <property type="entry name" value="Peptidase_S24_S26A/B/C"/>
</dbReference>